<accession>A0A8J2X7N6</accession>
<gene>
    <name evidence="1" type="ORF">PECAL_6P19120</name>
</gene>
<name>A0A8J2X7N6_9STRA</name>
<evidence type="ECO:0000313" key="2">
    <source>
        <dbReference type="Proteomes" id="UP000789595"/>
    </source>
</evidence>
<evidence type="ECO:0000313" key="1">
    <source>
        <dbReference type="EMBL" id="CAH0380270.1"/>
    </source>
</evidence>
<sequence length="295" mass="32257">MTATDDEEPAPTSGEDAMFRAMFGDLMAEARAGRLTQREFQAACMARMNAMPCNANDPRNPGGVDNSAAARDAMRVETDEVVAVLHKSRPDAPIPEISEESFAALNAIISLPPSNAPQRARWPRGIVLDSDPVATCKIIRDAEGTPAVCLAFDSEDCARVWCWKLNYDVFYGEGAGMPHIQNMDYQGFRLTENMNHFMNYFMQGYLVADPETGKLKLRDGADREGHFEDNQGAGPRLREMLSEWINRTIRRLTGEVVYQTNPETGPPGTHGPACGCPACLEAIAAAKGIAWSAAE</sequence>
<proteinExistence type="predicted"/>
<keyword evidence="2" id="KW-1185">Reference proteome</keyword>
<protein>
    <submittedName>
        <fullName evidence="1">Uncharacterized protein</fullName>
    </submittedName>
</protein>
<dbReference type="EMBL" id="CAKKNE010000006">
    <property type="protein sequence ID" value="CAH0380270.1"/>
    <property type="molecule type" value="Genomic_DNA"/>
</dbReference>
<reference evidence="1" key="1">
    <citation type="submission" date="2021-11" db="EMBL/GenBank/DDBJ databases">
        <authorList>
            <consortium name="Genoscope - CEA"/>
            <person name="William W."/>
        </authorList>
    </citation>
    <scope>NUCLEOTIDE SEQUENCE</scope>
</reference>
<dbReference type="AlphaFoldDB" id="A0A8J2X7N6"/>
<dbReference type="Proteomes" id="UP000789595">
    <property type="component" value="Unassembled WGS sequence"/>
</dbReference>
<comment type="caution">
    <text evidence="1">The sequence shown here is derived from an EMBL/GenBank/DDBJ whole genome shotgun (WGS) entry which is preliminary data.</text>
</comment>
<organism evidence="1 2">
    <name type="scientific">Pelagomonas calceolata</name>
    <dbReference type="NCBI Taxonomy" id="35677"/>
    <lineage>
        <taxon>Eukaryota</taxon>
        <taxon>Sar</taxon>
        <taxon>Stramenopiles</taxon>
        <taxon>Ochrophyta</taxon>
        <taxon>Pelagophyceae</taxon>
        <taxon>Pelagomonadales</taxon>
        <taxon>Pelagomonadaceae</taxon>
        <taxon>Pelagomonas</taxon>
    </lineage>
</organism>